<dbReference type="EMBL" id="HBDY01004022">
    <property type="protein sequence ID" value="CAD8231920.1"/>
    <property type="molecule type" value="Transcribed_RNA"/>
</dbReference>
<keyword evidence="5" id="KW-0966">Cell projection</keyword>
<dbReference type="GO" id="GO:0001534">
    <property type="term" value="C:radial spoke"/>
    <property type="evidence" value="ECO:0007669"/>
    <property type="project" value="InterPro"/>
</dbReference>
<organism evidence="7">
    <name type="scientific">Micromonas pusilla</name>
    <name type="common">Picoplanktonic green alga</name>
    <name type="synonym">Chromulina pusilla</name>
    <dbReference type="NCBI Taxonomy" id="38833"/>
    <lineage>
        <taxon>Eukaryota</taxon>
        <taxon>Viridiplantae</taxon>
        <taxon>Chlorophyta</taxon>
        <taxon>Mamiellophyceae</taxon>
        <taxon>Mamiellales</taxon>
        <taxon>Mamiellaceae</taxon>
        <taxon>Micromonas</taxon>
    </lineage>
</organism>
<feature type="compositionally biased region" description="Acidic residues" evidence="6">
    <location>
        <begin position="449"/>
        <end position="467"/>
    </location>
</feature>
<keyword evidence="3" id="KW-0969">Cilium</keyword>
<evidence type="ECO:0000256" key="4">
    <source>
        <dbReference type="ARBA" id="ARBA00023212"/>
    </source>
</evidence>
<sequence length="502" mass="54015">MAFEDALQEATAFLQKTNVDGESVYEQLAKVVGKILDEKPEDAVDLLETSLLVKKTQYAPPDPMYATVRSKNAAAAVMFKELYKTPSPLIDPETGEPMEATPPNDFETENVVADAAMYDALGLGLSRGEMYGVMLAMKRLGEDPEKKLATVRFFGKMLGTTADYYVFESTLKEPAPAPEGETAEGEVPPEASGQGANTYTYFVCQTLGGPFTKLPDVTPATIRCARLIKRYLTGDLAADVSAYPAFPGLEADYLRAMIGRIASATVVCPAGMFTLDEETGAVNKVEEYAPGAAEDMVELDRWAHRYPHVKPQGRCEFYAAPVPEPEEGEEPAEEVEPETSPALLSTLDADAESDAIDWGAAVTAKNEEGEEVQEGRPAWASCTSSTVPGVKFPVIGIKSLVWPGAFVAYDASTGAFSNCYVGYGFKNAPFVPAPPPEIQNEFGFTPEPEPVEEGEEAPEPAEGEEVPEIPKESSELPPLPEPEPEPEEGEGEEGAEGEEPAE</sequence>
<proteinExistence type="predicted"/>
<feature type="region of interest" description="Disordered" evidence="6">
    <location>
        <begin position="434"/>
        <end position="502"/>
    </location>
</feature>
<keyword evidence="4" id="KW-0206">Cytoskeleton</keyword>
<evidence type="ECO:0000256" key="2">
    <source>
        <dbReference type="ARBA" id="ARBA00022490"/>
    </source>
</evidence>
<name>A0A7R9TCS3_MICPS</name>
<comment type="subcellular location">
    <subcellularLocation>
        <location evidence="1">Cytoplasm</location>
        <location evidence="1">Cytoskeleton</location>
        <location evidence="1">Cilium axoneme</location>
    </subcellularLocation>
</comment>
<evidence type="ECO:0000256" key="3">
    <source>
        <dbReference type="ARBA" id="ARBA00023069"/>
    </source>
</evidence>
<evidence type="ECO:0000256" key="6">
    <source>
        <dbReference type="SAM" id="MobiDB-lite"/>
    </source>
</evidence>
<feature type="compositionally biased region" description="Acidic residues" evidence="6">
    <location>
        <begin position="482"/>
        <end position="502"/>
    </location>
</feature>
<dbReference type="PANTHER" id="PTHR13159">
    <property type="entry name" value="RADIAL SPOKEHEAD-RELATED"/>
    <property type="match status" value="1"/>
</dbReference>
<reference evidence="7" key="1">
    <citation type="submission" date="2021-01" db="EMBL/GenBank/DDBJ databases">
        <authorList>
            <person name="Corre E."/>
            <person name="Pelletier E."/>
            <person name="Niang G."/>
            <person name="Scheremetjew M."/>
            <person name="Finn R."/>
            <person name="Kale V."/>
            <person name="Holt S."/>
            <person name="Cochrane G."/>
            <person name="Meng A."/>
            <person name="Brown T."/>
            <person name="Cohen L."/>
        </authorList>
    </citation>
    <scope>NUCLEOTIDE SEQUENCE</scope>
    <source>
        <strain evidence="7">RCC1614</strain>
    </source>
</reference>
<gene>
    <name evidence="7" type="ORF">MPUS1402_LOCUS3018</name>
</gene>
<dbReference type="GO" id="GO:0035082">
    <property type="term" value="P:axoneme assembly"/>
    <property type="evidence" value="ECO:0007669"/>
    <property type="project" value="TreeGrafter"/>
</dbReference>
<dbReference type="CDD" id="cd22963">
    <property type="entry name" value="DD_CrRSP4-like"/>
    <property type="match status" value="1"/>
</dbReference>
<dbReference type="Pfam" id="PF04712">
    <property type="entry name" value="Radial_spoke"/>
    <property type="match status" value="2"/>
</dbReference>
<dbReference type="AlphaFoldDB" id="A0A7R9TCS3"/>
<evidence type="ECO:0008006" key="8">
    <source>
        <dbReference type="Google" id="ProtNLM"/>
    </source>
</evidence>
<protein>
    <recommendedName>
        <fullName evidence="8">Flagellar radial spoke protein</fullName>
    </recommendedName>
</protein>
<feature type="region of interest" description="Disordered" evidence="6">
    <location>
        <begin position="175"/>
        <end position="194"/>
    </location>
</feature>
<keyword evidence="2" id="KW-0963">Cytoplasm</keyword>
<evidence type="ECO:0000313" key="7">
    <source>
        <dbReference type="EMBL" id="CAD8231920.1"/>
    </source>
</evidence>
<dbReference type="PANTHER" id="PTHR13159:SF0">
    <property type="entry name" value="RADIAL SPOKE HEAD 6 HOMOLOG A"/>
    <property type="match status" value="1"/>
</dbReference>
<evidence type="ECO:0000256" key="1">
    <source>
        <dbReference type="ARBA" id="ARBA00004430"/>
    </source>
</evidence>
<evidence type="ECO:0000256" key="5">
    <source>
        <dbReference type="ARBA" id="ARBA00023273"/>
    </source>
</evidence>
<accession>A0A7R9TCS3</accession>
<dbReference type="InterPro" id="IPR006802">
    <property type="entry name" value="Radial_spoke"/>
</dbReference>
<dbReference type="GO" id="GO:0060294">
    <property type="term" value="P:cilium movement involved in cell motility"/>
    <property type="evidence" value="ECO:0007669"/>
    <property type="project" value="InterPro"/>
</dbReference>